<dbReference type="RefSeq" id="WP_258541586.1">
    <property type="nucleotide sequence ID" value="NZ_OU015584.1"/>
</dbReference>
<dbReference type="InterPro" id="IPR006037">
    <property type="entry name" value="RCK_C"/>
</dbReference>
<reference evidence="9" key="1">
    <citation type="submission" date="2021-04" db="EMBL/GenBank/DDBJ databases">
        <authorList>
            <person name="Rodrigo-Torres L."/>
            <person name="Arahal R. D."/>
            <person name="Lucena T."/>
        </authorList>
    </citation>
    <scope>NUCLEOTIDE SEQUENCE</scope>
    <source>
        <strain evidence="9">AS29M-1</strain>
    </source>
</reference>
<dbReference type="PROSITE" id="PS51202">
    <property type="entry name" value="RCK_C"/>
    <property type="match status" value="2"/>
</dbReference>
<dbReference type="KEGG" id="ptan:CRYO30217_01385"/>
<proteinExistence type="predicted"/>
<dbReference type="NCBIfam" id="NF007032">
    <property type="entry name" value="PRK09496.1-4"/>
    <property type="match status" value="1"/>
</dbReference>
<dbReference type="Pfam" id="PF02080">
    <property type="entry name" value="TrkA_C"/>
    <property type="match status" value="2"/>
</dbReference>
<keyword evidence="3" id="KW-0633">Potassium transport</keyword>
<organism evidence="9 10">
    <name type="scientific">Parvicella tangerina</name>
    <dbReference type="NCBI Taxonomy" id="2829795"/>
    <lineage>
        <taxon>Bacteria</taxon>
        <taxon>Pseudomonadati</taxon>
        <taxon>Bacteroidota</taxon>
        <taxon>Flavobacteriia</taxon>
        <taxon>Flavobacteriales</taxon>
        <taxon>Parvicellaceae</taxon>
        <taxon>Parvicella</taxon>
    </lineage>
</organism>
<evidence type="ECO:0000256" key="4">
    <source>
        <dbReference type="ARBA" id="ARBA00022958"/>
    </source>
</evidence>
<dbReference type="SUPFAM" id="SSF116726">
    <property type="entry name" value="TrkA C-terminal domain-like"/>
    <property type="match status" value="2"/>
</dbReference>
<dbReference type="PANTHER" id="PTHR43833:SF5">
    <property type="entry name" value="TRK SYSTEM POTASSIUM UPTAKE PROTEIN TRKA"/>
    <property type="match status" value="1"/>
</dbReference>
<keyword evidence="4" id="KW-0630">Potassium</keyword>
<dbReference type="NCBIfam" id="NF007038">
    <property type="entry name" value="PRK09496.2-6"/>
    <property type="match status" value="1"/>
</dbReference>
<dbReference type="PRINTS" id="PR00335">
    <property type="entry name" value="KUPTAKETRKA"/>
</dbReference>
<keyword evidence="2" id="KW-0813">Transport</keyword>
<evidence type="ECO:0000259" key="8">
    <source>
        <dbReference type="PROSITE" id="PS51202"/>
    </source>
</evidence>
<dbReference type="InterPro" id="IPR050721">
    <property type="entry name" value="Trk_Ktr_HKT_K-transport"/>
</dbReference>
<dbReference type="Gene3D" id="3.30.70.1450">
    <property type="entry name" value="Regulator of K+ conductance, C-terminal domain"/>
    <property type="match status" value="2"/>
</dbReference>
<dbReference type="Pfam" id="PF02254">
    <property type="entry name" value="TrkA_N"/>
    <property type="match status" value="2"/>
</dbReference>
<feature type="domain" description="RCK C-terminal" evidence="8">
    <location>
        <begin position="366"/>
        <end position="446"/>
    </location>
</feature>
<dbReference type="NCBIfam" id="NF007031">
    <property type="entry name" value="PRK09496.1-2"/>
    <property type="match status" value="1"/>
</dbReference>
<dbReference type="NCBIfam" id="NF007039">
    <property type="entry name" value="PRK09496.3-2"/>
    <property type="match status" value="1"/>
</dbReference>
<dbReference type="GO" id="GO:0015079">
    <property type="term" value="F:potassium ion transmembrane transporter activity"/>
    <property type="evidence" value="ECO:0007669"/>
    <property type="project" value="InterPro"/>
</dbReference>
<evidence type="ECO:0000256" key="2">
    <source>
        <dbReference type="ARBA" id="ARBA00022448"/>
    </source>
</evidence>
<evidence type="ECO:0000256" key="1">
    <source>
        <dbReference type="ARBA" id="ARBA00017378"/>
    </source>
</evidence>
<dbReference type="InterPro" id="IPR006036">
    <property type="entry name" value="K_uptake_TrkA"/>
</dbReference>
<evidence type="ECO:0000256" key="5">
    <source>
        <dbReference type="ARBA" id="ARBA00023027"/>
    </source>
</evidence>
<dbReference type="SUPFAM" id="SSF51735">
    <property type="entry name" value="NAD(P)-binding Rossmann-fold domains"/>
    <property type="match status" value="2"/>
</dbReference>
<evidence type="ECO:0000313" key="10">
    <source>
        <dbReference type="Proteomes" id="UP000683507"/>
    </source>
</evidence>
<keyword evidence="5" id="KW-0520">NAD</keyword>
<dbReference type="EMBL" id="OU015584">
    <property type="protein sequence ID" value="CAG5080583.1"/>
    <property type="molecule type" value="Genomic_DNA"/>
</dbReference>
<evidence type="ECO:0000259" key="7">
    <source>
        <dbReference type="PROSITE" id="PS51201"/>
    </source>
</evidence>
<dbReference type="InterPro" id="IPR036721">
    <property type="entry name" value="RCK_C_sf"/>
</dbReference>
<name>A0A916NGJ4_9FLAO</name>
<keyword evidence="10" id="KW-1185">Reference proteome</keyword>
<keyword evidence="6" id="KW-0406">Ion transport</keyword>
<evidence type="ECO:0000256" key="3">
    <source>
        <dbReference type="ARBA" id="ARBA00022538"/>
    </source>
</evidence>
<sequence>MKIIITGAGAVGYHLAKMLSSESQDIYLIDSNEERLNYVTSHIDVFGIPGDAKSFKVLQDAKIEECDLLIAVTSSEETNLLVSIIGKKLGAKQTIARVSELKAGDIDCEKFYNDLGIDTVISPVILVQEEIKRLINRAVFTDDLEFEEGKLTVFGIHIDGSSPLSGKTVSESANLNPNLSFRPIALHRNDQTVIVTRDTMIKDNDIVYFISTPESIDDIIEICGKQSFEIDNIMILGGSRIGVLAAASLENEFNVTLIEKDKHKCEKIAGILKRTLVLNMDVRDVESLEEEGLRDMDAFVAVTGDSETNIMSSLVAKNHGVAKTIARVENIDYIHLSQAIGIDTLINKKIIAASSIFKYVRKGEIAAIASLHGVDAEIIEFNVKQGSKITKGALKDLKFPKTATIAGVVRGQSGFIPFGNFEVIAGDRAVVFSLTESISQVEKFFQ</sequence>
<dbReference type="Proteomes" id="UP000683507">
    <property type="component" value="Chromosome"/>
</dbReference>
<feature type="domain" description="RCK N-terminal" evidence="7">
    <location>
        <begin position="230"/>
        <end position="346"/>
    </location>
</feature>
<feature type="domain" description="RCK C-terminal" evidence="8">
    <location>
        <begin position="141"/>
        <end position="225"/>
    </location>
</feature>
<dbReference type="Gene3D" id="3.40.50.720">
    <property type="entry name" value="NAD(P)-binding Rossmann-like Domain"/>
    <property type="match status" value="2"/>
</dbReference>
<dbReference type="InterPro" id="IPR003148">
    <property type="entry name" value="RCK_N"/>
</dbReference>
<accession>A0A916NGJ4</accession>
<evidence type="ECO:0000256" key="6">
    <source>
        <dbReference type="ARBA" id="ARBA00023065"/>
    </source>
</evidence>
<gene>
    <name evidence="9" type="primary">trkA</name>
    <name evidence="9" type="ORF">CRYO30217_01385</name>
</gene>
<evidence type="ECO:0000313" key="9">
    <source>
        <dbReference type="EMBL" id="CAG5080583.1"/>
    </source>
</evidence>
<dbReference type="InterPro" id="IPR036291">
    <property type="entry name" value="NAD(P)-bd_dom_sf"/>
</dbReference>
<feature type="domain" description="RCK N-terminal" evidence="7">
    <location>
        <begin position="1"/>
        <end position="121"/>
    </location>
</feature>
<dbReference type="GO" id="GO:0005886">
    <property type="term" value="C:plasma membrane"/>
    <property type="evidence" value="ECO:0007669"/>
    <property type="project" value="InterPro"/>
</dbReference>
<dbReference type="PANTHER" id="PTHR43833">
    <property type="entry name" value="POTASSIUM CHANNEL PROTEIN 2-RELATED-RELATED"/>
    <property type="match status" value="1"/>
</dbReference>
<dbReference type="AlphaFoldDB" id="A0A916NGJ4"/>
<dbReference type="PROSITE" id="PS51201">
    <property type="entry name" value="RCK_N"/>
    <property type="match status" value="2"/>
</dbReference>
<protein>
    <recommendedName>
        <fullName evidence="1">Trk system potassium uptake protein TrkA</fullName>
    </recommendedName>
</protein>